<organism evidence="1 2">
    <name type="scientific">Portunus trituberculatus</name>
    <name type="common">Swimming crab</name>
    <name type="synonym">Neptunus trituberculatus</name>
    <dbReference type="NCBI Taxonomy" id="210409"/>
    <lineage>
        <taxon>Eukaryota</taxon>
        <taxon>Metazoa</taxon>
        <taxon>Ecdysozoa</taxon>
        <taxon>Arthropoda</taxon>
        <taxon>Crustacea</taxon>
        <taxon>Multicrustacea</taxon>
        <taxon>Malacostraca</taxon>
        <taxon>Eumalacostraca</taxon>
        <taxon>Eucarida</taxon>
        <taxon>Decapoda</taxon>
        <taxon>Pleocyemata</taxon>
        <taxon>Brachyura</taxon>
        <taxon>Eubrachyura</taxon>
        <taxon>Portunoidea</taxon>
        <taxon>Portunidae</taxon>
        <taxon>Portuninae</taxon>
        <taxon>Portunus</taxon>
    </lineage>
</organism>
<accession>A0A5B7EGH7</accession>
<name>A0A5B7EGH7_PORTR</name>
<comment type="caution">
    <text evidence="1">The sequence shown here is derived from an EMBL/GenBank/DDBJ whole genome shotgun (WGS) entry which is preliminary data.</text>
</comment>
<protein>
    <submittedName>
        <fullName evidence="1">Uncharacterized protein</fullName>
    </submittedName>
</protein>
<evidence type="ECO:0000313" key="2">
    <source>
        <dbReference type="Proteomes" id="UP000324222"/>
    </source>
</evidence>
<evidence type="ECO:0000313" key="1">
    <source>
        <dbReference type="EMBL" id="MPC33461.1"/>
    </source>
</evidence>
<reference evidence="1 2" key="1">
    <citation type="submission" date="2019-05" db="EMBL/GenBank/DDBJ databases">
        <title>Another draft genome of Portunus trituberculatus and its Hox gene families provides insights of decapod evolution.</title>
        <authorList>
            <person name="Jeong J.-H."/>
            <person name="Song I."/>
            <person name="Kim S."/>
            <person name="Choi T."/>
            <person name="Kim D."/>
            <person name="Ryu S."/>
            <person name="Kim W."/>
        </authorList>
    </citation>
    <scope>NUCLEOTIDE SEQUENCE [LARGE SCALE GENOMIC DNA]</scope>
    <source>
        <tissue evidence="1">Muscle</tissue>
    </source>
</reference>
<sequence length="127" mass="14397">MRACMLASGFVLPQPLDARRASKIRQVSQAGIVSKHLLQPVRARQTRHVRVRGRDFQAIPVIGLGEVLLAGHTIRYHRGVPRPYRVSGVRVRQPHKHQHHHQRGSTYQHLEWLGVSGWCGVPGVREC</sequence>
<dbReference type="AlphaFoldDB" id="A0A5B7EGH7"/>
<proteinExistence type="predicted"/>
<dbReference type="Proteomes" id="UP000324222">
    <property type="component" value="Unassembled WGS sequence"/>
</dbReference>
<keyword evidence="2" id="KW-1185">Reference proteome</keyword>
<gene>
    <name evidence="1" type="ORF">E2C01_026813</name>
</gene>
<dbReference type="EMBL" id="VSRR010002838">
    <property type="protein sequence ID" value="MPC33461.1"/>
    <property type="molecule type" value="Genomic_DNA"/>
</dbReference>